<dbReference type="InterPro" id="IPR046335">
    <property type="entry name" value="LacI/GalR-like_sensor"/>
</dbReference>
<dbReference type="Gene3D" id="3.40.50.2300">
    <property type="match status" value="2"/>
</dbReference>
<dbReference type="SUPFAM" id="SSF47413">
    <property type="entry name" value="lambda repressor-like DNA-binding domains"/>
    <property type="match status" value="1"/>
</dbReference>
<dbReference type="InterPro" id="IPR028082">
    <property type="entry name" value="Peripla_BP_I"/>
</dbReference>
<evidence type="ECO:0000313" key="6">
    <source>
        <dbReference type="Proteomes" id="UP000315389"/>
    </source>
</evidence>
<name>A0A542ZU18_RARFA</name>
<dbReference type="PANTHER" id="PTHR30146:SF109">
    <property type="entry name" value="HTH-TYPE TRANSCRIPTIONAL REGULATOR GALS"/>
    <property type="match status" value="1"/>
</dbReference>
<evidence type="ECO:0000259" key="4">
    <source>
        <dbReference type="PROSITE" id="PS50932"/>
    </source>
</evidence>
<protein>
    <submittedName>
        <fullName evidence="5">LacI family transcriptional regulator</fullName>
    </submittedName>
</protein>
<dbReference type="Pfam" id="PF13377">
    <property type="entry name" value="Peripla_BP_3"/>
    <property type="match status" value="1"/>
</dbReference>
<dbReference type="Proteomes" id="UP000315389">
    <property type="component" value="Unassembled WGS sequence"/>
</dbReference>
<keyword evidence="1" id="KW-0805">Transcription regulation</keyword>
<organism evidence="5 6">
    <name type="scientific">Rarobacter faecitabidus</name>
    <dbReference type="NCBI Taxonomy" id="13243"/>
    <lineage>
        <taxon>Bacteria</taxon>
        <taxon>Bacillati</taxon>
        <taxon>Actinomycetota</taxon>
        <taxon>Actinomycetes</taxon>
        <taxon>Micrococcales</taxon>
        <taxon>Rarobacteraceae</taxon>
        <taxon>Rarobacter</taxon>
    </lineage>
</organism>
<evidence type="ECO:0000256" key="3">
    <source>
        <dbReference type="ARBA" id="ARBA00023163"/>
    </source>
</evidence>
<dbReference type="InterPro" id="IPR000843">
    <property type="entry name" value="HTH_LacI"/>
</dbReference>
<dbReference type="SUPFAM" id="SSF53822">
    <property type="entry name" value="Periplasmic binding protein-like I"/>
    <property type="match status" value="1"/>
</dbReference>
<sequence>MEHRAPTLEEVAIAAGVSRSTASRVINGAARVAPETQQAVEYAIERLGYVPNQAARSLVTRRTESIALVIPEDDDRLLSDPFLGQVVSGVNAAAGRAGNQLVLLINQRNLEKSDRIARYLRGGHVDGTIVVSHHRDDELEKVLSQSGIPAHFIGRPFNHVPGVRFVDVDNVRGGEIATQHLIDRGAKRIATITGPEDMTSGTDRRKGWEDALRRAGMLADLHVAGDFTIPGGMRAATELLDRGERFDGLFVASDQMAVGAMQVFSQRGLVVPDDIMVVGFDNLGFAESAVPTLATVQNPVREMADLATTALLRRISHGIEPGLPDEIAIIEPVFVPGQSA</sequence>
<dbReference type="PROSITE" id="PS50932">
    <property type="entry name" value="HTH_LACI_2"/>
    <property type="match status" value="1"/>
</dbReference>
<dbReference type="CDD" id="cd06267">
    <property type="entry name" value="PBP1_LacI_sugar_binding-like"/>
    <property type="match status" value="1"/>
</dbReference>
<reference evidence="5 6" key="1">
    <citation type="submission" date="2019-06" db="EMBL/GenBank/DDBJ databases">
        <title>Sequencing the genomes of 1000 actinobacteria strains.</title>
        <authorList>
            <person name="Klenk H.-P."/>
        </authorList>
    </citation>
    <scope>NUCLEOTIDE SEQUENCE [LARGE SCALE GENOMIC DNA]</scope>
    <source>
        <strain evidence="5 6">DSM 4813</strain>
    </source>
</reference>
<evidence type="ECO:0000313" key="5">
    <source>
        <dbReference type="EMBL" id="TQL63853.1"/>
    </source>
</evidence>
<keyword evidence="6" id="KW-1185">Reference proteome</keyword>
<accession>A0A542ZU18</accession>
<dbReference type="Pfam" id="PF00356">
    <property type="entry name" value="LacI"/>
    <property type="match status" value="1"/>
</dbReference>
<dbReference type="GO" id="GO:0003700">
    <property type="term" value="F:DNA-binding transcription factor activity"/>
    <property type="evidence" value="ECO:0007669"/>
    <property type="project" value="TreeGrafter"/>
</dbReference>
<dbReference type="PANTHER" id="PTHR30146">
    <property type="entry name" value="LACI-RELATED TRANSCRIPTIONAL REPRESSOR"/>
    <property type="match status" value="1"/>
</dbReference>
<gene>
    <name evidence="5" type="ORF">FB461_0332</name>
</gene>
<dbReference type="GO" id="GO:0000976">
    <property type="term" value="F:transcription cis-regulatory region binding"/>
    <property type="evidence" value="ECO:0007669"/>
    <property type="project" value="TreeGrafter"/>
</dbReference>
<feature type="domain" description="HTH lacI-type" evidence="4">
    <location>
        <begin position="6"/>
        <end position="60"/>
    </location>
</feature>
<dbReference type="CDD" id="cd01392">
    <property type="entry name" value="HTH_LacI"/>
    <property type="match status" value="1"/>
</dbReference>
<comment type="caution">
    <text evidence="5">The sequence shown here is derived from an EMBL/GenBank/DDBJ whole genome shotgun (WGS) entry which is preliminary data.</text>
</comment>
<dbReference type="SMART" id="SM00354">
    <property type="entry name" value="HTH_LACI"/>
    <property type="match status" value="1"/>
</dbReference>
<evidence type="ECO:0000256" key="2">
    <source>
        <dbReference type="ARBA" id="ARBA00023125"/>
    </source>
</evidence>
<dbReference type="PROSITE" id="PS00356">
    <property type="entry name" value="HTH_LACI_1"/>
    <property type="match status" value="1"/>
</dbReference>
<evidence type="ECO:0000256" key="1">
    <source>
        <dbReference type="ARBA" id="ARBA00023015"/>
    </source>
</evidence>
<keyword evidence="3" id="KW-0804">Transcription</keyword>
<dbReference type="InterPro" id="IPR010982">
    <property type="entry name" value="Lambda_DNA-bd_dom_sf"/>
</dbReference>
<keyword evidence="2" id="KW-0238">DNA-binding</keyword>
<dbReference type="EMBL" id="VFOS01000001">
    <property type="protein sequence ID" value="TQL63853.1"/>
    <property type="molecule type" value="Genomic_DNA"/>
</dbReference>
<proteinExistence type="predicted"/>
<dbReference type="Gene3D" id="1.10.260.40">
    <property type="entry name" value="lambda repressor-like DNA-binding domains"/>
    <property type="match status" value="1"/>
</dbReference>
<dbReference type="AlphaFoldDB" id="A0A542ZU18"/>